<dbReference type="UniPathway" id="UPA01014"/>
<evidence type="ECO:0000256" key="6">
    <source>
        <dbReference type="SAM" id="MobiDB-lite"/>
    </source>
</evidence>
<dbReference type="Gene3D" id="3.30.590.20">
    <property type="match status" value="1"/>
</dbReference>
<dbReference type="InterPro" id="IPR035434">
    <property type="entry name" value="GCL_bact_plant"/>
</dbReference>
<comment type="pathway">
    <text evidence="5">Amino-acid biosynthesis; ergothioneine biosynthesis.</text>
</comment>
<reference evidence="7 8" key="1">
    <citation type="submission" date="2019-07" db="EMBL/GenBank/DDBJ databases">
        <title>R&amp;d 2014.</title>
        <authorList>
            <person name="Klenk H.-P."/>
        </authorList>
    </citation>
    <scope>NUCLEOTIDE SEQUENCE [LARGE SCALE GENOMIC DNA]</scope>
    <source>
        <strain evidence="7 8">DSM 43194</strain>
    </source>
</reference>
<feature type="compositionally biased region" description="Pro residues" evidence="6">
    <location>
        <begin position="27"/>
        <end position="40"/>
    </location>
</feature>
<keyword evidence="8" id="KW-1185">Reference proteome</keyword>
<comment type="caution">
    <text evidence="7">The sequence shown here is derived from an EMBL/GenBank/DDBJ whole genome shotgun (WGS) entry which is preliminary data.</text>
</comment>
<dbReference type="SUPFAM" id="SSF55931">
    <property type="entry name" value="Glutamine synthetase/guanido kinase"/>
    <property type="match status" value="1"/>
</dbReference>
<dbReference type="InterPro" id="IPR014746">
    <property type="entry name" value="Gln_synth/guanido_kin_cat_dom"/>
</dbReference>
<evidence type="ECO:0000256" key="1">
    <source>
        <dbReference type="ARBA" id="ARBA00022598"/>
    </source>
</evidence>
<keyword evidence="3 5" id="KW-0067">ATP-binding</keyword>
<dbReference type="GO" id="GO:0052699">
    <property type="term" value="P:ergothioneine biosynthetic process"/>
    <property type="evidence" value="ECO:0007669"/>
    <property type="project" value="UniProtKB-UniRule"/>
</dbReference>
<evidence type="ECO:0000256" key="3">
    <source>
        <dbReference type="ARBA" id="ARBA00022840"/>
    </source>
</evidence>
<dbReference type="AlphaFoldDB" id="A0A660C6S1"/>
<evidence type="ECO:0000256" key="4">
    <source>
        <dbReference type="ARBA" id="ARBA00048819"/>
    </source>
</evidence>
<evidence type="ECO:0000313" key="7">
    <source>
        <dbReference type="EMBL" id="TWH19192.1"/>
    </source>
</evidence>
<keyword evidence="1 5" id="KW-0436">Ligase</keyword>
<keyword evidence="2 5" id="KW-0547">Nucleotide-binding</keyword>
<feature type="region of interest" description="Disordered" evidence="6">
    <location>
        <begin position="1"/>
        <end position="51"/>
    </location>
</feature>
<evidence type="ECO:0000313" key="8">
    <source>
        <dbReference type="Proteomes" id="UP000317303"/>
    </source>
</evidence>
<dbReference type="GO" id="GO:0006750">
    <property type="term" value="P:glutathione biosynthetic process"/>
    <property type="evidence" value="ECO:0007669"/>
    <property type="project" value="InterPro"/>
</dbReference>
<dbReference type="PANTHER" id="PTHR34378">
    <property type="entry name" value="GLUTAMATE--CYSTEINE LIGASE, CHLOROPLASTIC"/>
    <property type="match status" value="1"/>
</dbReference>
<dbReference type="EC" id="6.3.2.2" evidence="5"/>
<dbReference type="GO" id="GO:0005524">
    <property type="term" value="F:ATP binding"/>
    <property type="evidence" value="ECO:0007669"/>
    <property type="project" value="UniProtKB-UniRule"/>
</dbReference>
<sequence length="516" mass="54499">MTAMHGPVSPSHRPSPQPSRSPSRAPSGPPQGKPPDPAVPAEPDTSARDHAARVIADRAEGEAYVASVCFKHGPPRLVGVELEHLVHDHADPAAPVDPERLRRALGNHAPPTLARTVSADPTRPAAPAVPAAPHPPPVPLVPATPAELPAGSALSVEPGGQVEISTRPHPTLGGLIAAADSDLDHVTAALAGEGLVLGAAAIDPVRRPRRVLDTERYAAMERRFAARGSGGITMMCSTAAVQVCLDAGAPEQLPARWAALHALGPVLLALFANSSRHAGRDTGHASARWLSVMDTEPARTRPGSADHDPAVTWARRVLDTPLMVRRRPEGPWDAPGRLTFADWIARRGAARGWPPPTVGDLDYHLTTLFTPVRPRGHLEVRYLDAQPPGRWVDPVAVLAALLHRPATTDRVLDLCESVDGRWDTAARRGLADPDLARVAAHVVELGCTELGGLGLAPRAVDEITTAVHARLARPRLPHQRPAGNPARRPSEPESPSEPGSASGSESGSQPTRRRTP</sequence>
<feature type="compositionally biased region" description="Pro residues" evidence="6">
    <location>
        <begin position="130"/>
        <end position="142"/>
    </location>
</feature>
<dbReference type="HAMAP" id="MF_02034">
    <property type="entry name" value="EgtA"/>
    <property type="match status" value="1"/>
</dbReference>
<dbReference type="GO" id="GO:0004357">
    <property type="term" value="F:glutamate-cysteine ligase activity"/>
    <property type="evidence" value="ECO:0007669"/>
    <property type="project" value="UniProtKB-UniRule"/>
</dbReference>
<dbReference type="InterPro" id="IPR017809">
    <property type="entry name" value="EgtA_Actinobacteria"/>
</dbReference>
<comment type="similarity">
    <text evidence="5">Belongs to the glutamate--cysteine ligase type 2 family. EgtA subfamily.</text>
</comment>
<dbReference type="PANTHER" id="PTHR34378:SF1">
    <property type="entry name" value="GLUTAMATE--CYSTEINE LIGASE, CHLOROPLASTIC"/>
    <property type="match status" value="1"/>
</dbReference>
<comment type="function">
    <text evidence="5">Catalyzes the synthesis of gamma-glutamylcysteine (gamma-GC). This compound is used as substrate for the biosynthesis of the low-molecular thiol compound ergothioneine.</text>
</comment>
<comment type="catalytic activity">
    <reaction evidence="4 5">
        <text>L-cysteine + L-glutamate + ATP = gamma-L-glutamyl-L-cysteine + ADP + phosphate + H(+)</text>
        <dbReference type="Rhea" id="RHEA:13285"/>
        <dbReference type="ChEBI" id="CHEBI:15378"/>
        <dbReference type="ChEBI" id="CHEBI:29985"/>
        <dbReference type="ChEBI" id="CHEBI:30616"/>
        <dbReference type="ChEBI" id="CHEBI:35235"/>
        <dbReference type="ChEBI" id="CHEBI:43474"/>
        <dbReference type="ChEBI" id="CHEBI:58173"/>
        <dbReference type="ChEBI" id="CHEBI:456216"/>
        <dbReference type="EC" id="6.3.2.2"/>
    </reaction>
</comment>
<feature type="region of interest" description="Disordered" evidence="6">
    <location>
        <begin position="108"/>
        <end position="167"/>
    </location>
</feature>
<evidence type="ECO:0000256" key="5">
    <source>
        <dbReference type="HAMAP-Rule" id="MF_02034"/>
    </source>
</evidence>
<evidence type="ECO:0000256" key="2">
    <source>
        <dbReference type="ARBA" id="ARBA00022741"/>
    </source>
</evidence>
<dbReference type="Proteomes" id="UP000317303">
    <property type="component" value="Unassembled WGS sequence"/>
</dbReference>
<feature type="compositionally biased region" description="Low complexity" evidence="6">
    <location>
        <begin position="496"/>
        <end position="508"/>
    </location>
</feature>
<name>A0A660C6S1_9PSEU</name>
<dbReference type="EMBL" id="VLJV01000001">
    <property type="protein sequence ID" value="TWH19192.1"/>
    <property type="molecule type" value="Genomic_DNA"/>
</dbReference>
<organism evidence="7 8">
    <name type="scientific">Prauserella rugosa</name>
    <dbReference type="NCBI Taxonomy" id="43354"/>
    <lineage>
        <taxon>Bacteria</taxon>
        <taxon>Bacillati</taxon>
        <taxon>Actinomycetota</taxon>
        <taxon>Actinomycetes</taxon>
        <taxon>Pseudonocardiales</taxon>
        <taxon>Pseudonocardiaceae</taxon>
        <taxon>Prauserella</taxon>
    </lineage>
</organism>
<dbReference type="InterPro" id="IPR006336">
    <property type="entry name" value="GCS2"/>
</dbReference>
<protein>
    <recommendedName>
        <fullName evidence="5">Glutamate--cysteine ligase EgtA</fullName>
        <ecNumber evidence="5">6.3.2.2</ecNumber>
    </recommendedName>
    <alternativeName>
        <fullName evidence="5">Gamma-glutamylcysteine synthase</fullName>
        <shortName evidence="5">GCS</shortName>
        <shortName evidence="5">Gamma-ECS</shortName>
    </alternativeName>
</protein>
<gene>
    <name evidence="5" type="primary">egtA</name>
    <name evidence="7" type="ORF">JD82_01015</name>
</gene>
<proteinExistence type="inferred from homology"/>
<feature type="compositionally biased region" description="Low complexity" evidence="6">
    <location>
        <begin position="119"/>
        <end position="129"/>
    </location>
</feature>
<dbReference type="Pfam" id="PF04107">
    <property type="entry name" value="GCS2"/>
    <property type="match status" value="1"/>
</dbReference>
<accession>A0A660C6S1</accession>
<feature type="region of interest" description="Disordered" evidence="6">
    <location>
        <begin position="470"/>
        <end position="516"/>
    </location>
</feature>